<evidence type="ECO:0000313" key="3">
    <source>
        <dbReference type="EMBL" id="MBB5723879.1"/>
    </source>
</evidence>
<evidence type="ECO:0000313" key="4">
    <source>
        <dbReference type="Proteomes" id="UP000535415"/>
    </source>
</evidence>
<dbReference type="PANTHER" id="PTHR38340">
    <property type="entry name" value="S-LAYER PROTEIN"/>
    <property type="match status" value="1"/>
</dbReference>
<dbReference type="InterPro" id="IPR011049">
    <property type="entry name" value="Serralysin-like_metalloprot_C"/>
</dbReference>
<dbReference type="Gene3D" id="2.150.10.10">
    <property type="entry name" value="Serralysin-like metalloprotease, C-terminal"/>
    <property type="match status" value="2"/>
</dbReference>
<dbReference type="SUPFAM" id="SSF51120">
    <property type="entry name" value="beta-Roll"/>
    <property type="match status" value="2"/>
</dbReference>
<dbReference type="InterPro" id="IPR001343">
    <property type="entry name" value="Hemolysn_Ca-bd"/>
</dbReference>
<proteinExistence type="predicted"/>
<keyword evidence="4" id="KW-1185">Reference proteome</keyword>
<dbReference type="PRINTS" id="PR00313">
    <property type="entry name" value="CABNDNGRPT"/>
</dbReference>
<gene>
    <name evidence="3" type="ORF">FHS72_003524</name>
</gene>
<dbReference type="EMBL" id="JACIJM010000015">
    <property type="protein sequence ID" value="MBB5723879.1"/>
    <property type="molecule type" value="Genomic_DNA"/>
</dbReference>
<dbReference type="Pfam" id="PF00353">
    <property type="entry name" value="HemolysinCabind"/>
    <property type="match status" value="3"/>
</dbReference>
<dbReference type="PANTHER" id="PTHR38340:SF1">
    <property type="entry name" value="S-LAYER PROTEIN"/>
    <property type="match status" value="1"/>
</dbReference>
<accession>A0A7W9EZM6</accession>
<dbReference type="GO" id="GO:0005576">
    <property type="term" value="C:extracellular region"/>
    <property type="evidence" value="ECO:0007669"/>
    <property type="project" value="UniProtKB-SubCell"/>
</dbReference>
<dbReference type="GO" id="GO:0005509">
    <property type="term" value="F:calcium ion binding"/>
    <property type="evidence" value="ECO:0007669"/>
    <property type="project" value="InterPro"/>
</dbReference>
<reference evidence="3 4" key="1">
    <citation type="submission" date="2020-08" db="EMBL/GenBank/DDBJ databases">
        <title>Genomic Encyclopedia of Type Strains, Phase IV (KMG-IV): sequencing the most valuable type-strain genomes for metagenomic binning, comparative biology and taxonomic classification.</title>
        <authorList>
            <person name="Goeker M."/>
        </authorList>
    </citation>
    <scope>NUCLEOTIDE SEQUENCE [LARGE SCALE GENOMIC DNA]</scope>
    <source>
        <strain evidence="3 4">DSM 101064</strain>
    </source>
</reference>
<dbReference type="RefSeq" id="WP_183530991.1">
    <property type="nucleotide sequence ID" value="NZ_JACIJM010000015.1"/>
</dbReference>
<dbReference type="InterPro" id="IPR050557">
    <property type="entry name" value="RTX_toxin/Mannuronan_C5-epim"/>
</dbReference>
<keyword evidence="2" id="KW-0964">Secreted</keyword>
<evidence type="ECO:0000256" key="1">
    <source>
        <dbReference type="ARBA" id="ARBA00004613"/>
    </source>
</evidence>
<sequence length="538" mass="56139">MPNLIFLGNFSHIKADPTERNWNAENANDLVGISADSTQMSIVNAAAYDYKNDGVIVDDDYGTCDYIKYNVGNGSVSTFTDASMTANVKLTLSDGSVKSVEVVMIQQQNGDLFISDLQNCGTLDNLSIANVEITGITNSNSSGWHVNQSVDNTVIAPIEDQLDGTVSGTSGDDVITVNYTGDPDGDRIDAGDAVLPGAGADDDLVEAGAGDDIVRAGEGDDVIYGDSGDDSLFGEAGDDTVFGGSGDDLVQGGAGDDVLYGDGGDTDGTTEFALDWDQIGSDGSQTLTVDGQSVKVSVSTPKNSNGHEWTVENGMLKNWDVVRDSTADISFDTEVSNVKFTLLDVDRLDEITIMAKDADGNLVEVDFEVTGVHSVNGNTVTGTQTNAPGPAANNSAQDIDVTIQGPIQQLWIVLDDGPERAYSGTVAVSDITFEIPSVDDGVDGNDTIMGGEGDDLIYGNGGDDVITGGTGDDVIYGDNGGNAPVGDAGRESFDWTGISDAQIDSTVTKDTGSVSVTYTRTVDTGKHISALWAQRPRT</sequence>
<protein>
    <submittedName>
        <fullName evidence="3">Ca2+-binding RTX toxin-like protein</fullName>
    </submittedName>
</protein>
<comment type="caution">
    <text evidence="3">The sequence shown here is derived from an EMBL/GenBank/DDBJ whole genome shotgun (WGS) entry which is preliminary data.</text>
</comment>
<dbReference type="PROSITE" id="PS00330">
    <property type="entry name" value="HEMOLYSIN_CALCIUM"/>
    <property type="match status" value="1"/>
</dbReference>
<dbReference type="AlphaFoldDB" id="A0A7W9EZM6"/>
<dbReference type="Proteomes" id="UP000535415">
    <property type="component" value="Unassembled WGS sequence"/>
</dbReference>
<organism evidence="3 4">
    <name type="scientific">Yoonia ponticola</name>
    <dbReference type="NCBI Taxonomy" id="1524255"/>
    <lineage>
        <taxon>Bacteria</taxon>
        <taxon>Pseudomonadati</taxon>
        <taxon>Pseudomonadota</taxon>
        <taxon>Alphaproteobacteria</taxon>
        <taxon>Rhodobacterales</taxon>
        <taxon>Paracoccaceae</taxon>
        <taxon>Yoonia</taxon>
    </lineage>
</organism>
<name>A0A7W9EZM6_9RHOB</name>
<comment type="subcellular location">
    <subcellularLocation>
        <location evidence="1">Secreted</location>
    </subcellularLocation>
</comment>
<dbReference type="InterPro" id="IPR018511">
    <property type="entry name" value="Hemolysin-typ_Ca-bd_CS"/>
</dbReference>
<evidence type="ECO:0000256" key="2">
    <source>
        <dbReference type="ARBA" id="ARBA00022525"/>
    </source>
</evidence>